<dbReference type="InterPro" id="IPR003331">
    <property type="entry name" value="UDP_GlcNAc_Epimerase_2_dom"/>
</dbReference>
<evidence type="ECO:0000256" key="3">
    <source>
        <dbReference type="ARBA" id="ARBA00038209"/>
    </source>
</evidence>
<dbReference type="NCBIfam" id="TIGR00236">
    <property type="entry name" value="wecB"/>
    <property type="match status" value="1"/>
</dbReference>
<protein>
    <recommendedName>
        <fullName evidence="4">UDP-N-acetylglucosamine 2-epimerase (non-hydrolyzing)</fullName>
        <ecNumber evidence="4">5.1.3.14</ecNumber>
    </recommendedName>
</protein>
<keyword evidence="1 5" id="KW-0413">Isomerase</keyword>
<comment type="catalytic activity">
    <reaction evidence="2">
        <text>UDP-N-acetyl-alpha-D-glucosamine = UDP-N-acetyl-alpha-D-mannosamine</text>
        <dbReference type="Rhea" id="RHEA:17213"/>
        <dbReference type="ChEBI" id="CHEBI:57705"/>
        <dbReference type="ChEBI" id="CHEBI:68623"/>
        <dbReference type="EC" id="5.1.3.14"/>
    </reaction>
</comment>
<name>A0A344J8L9_9GAMM</name>
<keyword evidence="8" id="KW-1185">Reference proteome</keyword>
<organism evidence="7 8">
    <name type="scientific">Solilutibacter oculi</name>
    <dbReference type="NCBI Taxonomy" id="2698682"/>
    <lineage>
        <taxon>Bacteria</taxon>
        <taxon>Pseudomonadati</taxon>
        <taxon>Pseudomonadota</taxon>
        <taxon>Gammaproteobacteria</taxon>
        <taxon>Lysobacterales</taxon>
        <taxon>Lysobacteraceae</taxon>
        <taxon>Solilutibacter</taxon>
    </lineage>
</organism>
<evidence type="ECO:0000256" key="1">
    <source>
        <dbReference type="ARBA" id="ARBA00023235"/>
    </source>
</evidence>
<feature type="domain" description="UDP-N-acetylglucosamine 2-epimerase" evidence="6">
    <location>
        <begin position="19"/>
        <end position="363"/>
    </location>
</feature>
<proteinExistence type="inferred from homology"/>
<dbReference type="KEGG" id="lue:DCD74_00525"/>
<accession>A0A344J8L9</accession>
<dbReference type="SUPFAM" id="SSF53756">
    <property type="entry name" value="UDP-Glycosyltransferase/glycogen phosphorylase"/>
    <property type="match status" value="1"/>
</dbReference>
<reference evidence="8" key="1">
    <citation type="submission" date="2018-05" db="EMBL/GenBank/DDBJ databases">
        <title>Luteimonas pekinense sp. nov., isolated from human Meibomian gland secretions, Beijing, China.</title>
        <authorList>
            <person name="Wen T."/>
            <person name="Bai H."/>
            <person name="Lv H."/>
        </authorList>
    </citation>
    <scope>NUCLEOTIDE SEQUENCE [LARGE SCALE GENOMIC DNA]</scope>
    <source>
        <strain evidence="8">83-4</strain>
    </source>
</reference>
<dbReference type="CDD" id="cd03786">
    <property type="entry name" value="GTB_UDP-GlcNAc_2-Epimerase"/>
    <property type="match status" value="1"/>
</dbReference>
<evidence type="ECO:0000313" key="8">
    <source>
        <dbReference type="Proteomes" id="UP000251842"/>
    </source>
</evidence>
<dbReference type="PANTHER" id="PTHR43174:SF2">
    <property type="entry name" value="UDP-N-ACETYLGLUCOSAMINE 2-EPIMERASE"/>
    <property type="match status" value="1"/>
</dbReference>
<evidence type="ECO:0000313" key="7">
    <source>
        <dbReference type="EMBL" id="AXA85379.1"/>
    </source>
</evidence>
<dbReference type="OrthoDB" id="9803238at2"/>
<evidence type="ECO:0000256" key="5">
    <source>
        <dbReference type="RuleBase" id="RU003513"/>
    </source>
</evidence>
<sequence length="375" mass="41349">MLVFGTRPEAIKMAPVLHALRARGDLRVGVCVSAQHRQMLDQVLALFDIVPDDDLDLMRPGQDLTGVTCGVLSGMQRILAARRPRMVLVHGDTSTTFSAALAAFYAGIEVGHVEAGLRTGNMRAPWPEEMNRRLTAPLTTLHFAPTPRARANLIMEGMAEASIEVTGNTVIDALLQVRERLRTDAVLDAEMRERFGFLSPSRRMVLVTGHRRENFGDGFEHICMALRELSEREDVEIVYPVHLNPNVQEPVKRILGDRGRVHLIEPQDYLPFVWLMDRATLLITDSGGIQEEAPSLGKPVLVMRDVTERPEAVEAGTVRLVGTDTARIVAAATALLDDEAAYKSMSRGHNPYGDGHASERIAARVARHLGMHAIV</sequence>
<dbReference type="GO" id="GO:0008761">
    <property type="term" value="F:UDP-N-acetylglucosamine 2-epimerase activity"/>
    <property type="evidence" value="ECO:0007669"/>
    <property type="project" value="UniProtKB-EC"/>
</dbReference>
<dbReference type="InterPro" id="IPR029767">
    <property type="entry name" value="WecB-like"/>
</dbReference>
<dbReference type="AlphaFoldDB" id="A0A344J8L9"/>
<dbReference type="Gene3D" id="3.40.50.2000">
    <property type="entry name" value="Glycogen Phosphorylase B"/>
    <property type="match status" value="2"/>
</dbReference>
<evidence type="ECO:0000256" key="4">
    <source>
        <dbReference type="ARBA" id="ARBA00038858"/>
    </source>
</evidence>
<comment type="similarity">
    <text evidence="3 5">Belongs to the UDP-N-acetylglucosamine 2-epimerase family.</text>
</comment>
<dbReference type="PANTHER" id="PTHR43174">
    <property type="entry name" value="UDP-N-ACETYLGLUCOSAMINE 2-EPIMERASE"/>
    <property type="match status" value="1"/>
</dbReference>
<dbReference type="EC" id="5.1.3.14" evidence="4"/>
<evidence type="ECO:0000256" key="2">
    <source>
        <dbReference type="ARBA" id="ARBA00036080"/>
    </source>
</evidence>
<gene>
    <name evidence="7" type="ORF">DCD74_00525</name>
</gene>
<dbReference type="EMBL" id="CP029556">
    <property type="protein sequence ID" value="AXA85379.1"/>
    <property type="molecule type" value="Genomic_DNA"/>
</dbReference>
<evidence type="ECO:0000259" key="6">
    <source>
        <dbReference type="Pfam" id="PF02350"/>
    </source>
</evidence>
<dbReference type="Pfam" id="PF02350">
    <property type="entry name" value="Epimerase_2"/>
    <property type="match status" value="1"/>
</dbReference>
<dbReference type="Proteomes" id="UP000251842">
    <property type="component" value="Chromosome"/>
</dbReference>